<feature type="binding site" evidence="6 7">
    <location>
        <position position="76"/>
    </location>
    <ligand>
        <name>S-adenosyl-L-methionine</name>
        <dbReference type="ChEBI" id="CHEBI:59789"/>
    </ligand>
</feature>
<feature type="binding site" evidence="6 7">
    <location>
        <position position="98"/>
    </location>
    <ligand>
        <name>S-adenosyl-L-methionine</name>
        <dbReference type="ChEBI" id="CHEBI:59789"/>
    </ligand>
</feature>
<dbReference type="EC" id="2.1.1.207" evidence="6"/>
<comment type="subcellular location">
    <subcellularLocation>
        <location evidence="6">Cytoplasm</location>
    </subcellularLocation>
</comment>
<dbReference type="PANTHER" id="PTHR42971:SF1">
    <property type="entry name" value="TRNA (CYTIDINE(34)-2'-O)-METHYLTRANSFERASE"/>
    <property type="match status" value="1"/>
</dbReference>
<reference evidence="9 10" key="1">
    <citation type="submission" date="2019-08" db="EMBL/GenBank/DDBJ databases">
        <title>Hyperibacter terrae gen. nov., sp. nov. and Hyperibacter viscosus sp. nov., two new members in the family Rhodospirillaceae isolated from the rhizosphere of Hypericum perforatum.</title>
        <authorList>
            <person name="Noviana Z."/>
        </authorList>
    </citation>
    <scope>NUCLEOTIDE SEQUENCE [LARGE SCALE GENOMIC DNA]</scope>
    <source>
        <strain evidence="9 10">R5913</strain>
    </source>
</reference>
<evidence type="ECO:0000256" key="2">
    <source>
        <dbReference type="ARBA" id="ARBA00022603"/>
    </source>
</evidence>
<protein>
    <recommendedName>
        <fullName evidence="6">tRNA (cytidine(34)-2'-O)-methyltransferase</fullName>
        <ecNumber evidence="6">2.1.1.207</ecNumber>
    </recommendedName>
    <alternativeName>
        <fullName evidence="6">tRNA (cytidine/uridine-2'-O-)-methyltransferase TrmL</fullName>
    </alternativeName>
</protein>
<dbReference type="RefSeq" id="WP_151176079.1">
    <property type="nucleotide sequence ID" value="NZ_CP042906.1"/>
</dbReference>
<dbReference type="OrthoDB" id="9789043at2"/>
<evidence type="ECO:0000256" key="4">
    <source>
        <dbReference type="ARBA" id="ARBA00022691"/>
    </source>
</evidence>
<dbReference type="EMBL" id="CP042906">
    <property type="protein sequence ID" value="QEX15646.1"/>
    <property type="molecule type" value="Genomic_DNA"/>
</dbReference>
<evidence type="ECO:0000256" key="5">
    <source>
        <dbReference type="ARBA" id="ARBA00022694"/>
    </source>
</evidence>
<comment type="function">
    <text evidence="6">Methylates the ribose at the nucleotide 34 wobble position in the two leucyl isoacceptors tRNA(Leu)(CmAA) and tRNA(Leu)(cmnm5UmAA). Catalyzes the methyl transfer from S-adenosyl-L-methionine to the 2'-OH of the wobble nucleotide.</text>
</comment>
<dbReference type="Pfam" id="PF00588">
    <property type="entry name" value="SpoU_methylase"/>
    <property type="match status" value="1"/>
</dbReference>
<evidence type="ECO:0000259" key="8">
    <source>
        <dbReference type="Pfam" id="PF00588"/>
    </source>
</evidence>
<dbReference type="Gene3D" id="3.40.1280.10">
    <property type="match status" value="1"/>
</dbReference>
<keyword evidence="4 6" id="KW-0949">S-adenosyl-L-methionine</keyword>
<dbReference type="KEGG" id="htq:FRZ44_09330"/>
<keyword evidence="1 6" id="KW-0963">Cytoplasm</keyword>
<dbReference type="PIRSF" id="PIRSF029256">
    <property type="entry name" value="SpoU_TrmH_prd"/>
    <property type="match status" value="1"/>
</dbReference>
<comment type="catalytic activity">
    <reaction evidence="6">
        <text>cytidine(34) in tRNA + S-adenosyl-L-methionine = 2'-O-methylcytidine(34) in tRNA + S-adenosyl-L-homocysteine + H(+)</text>
        <dbReference type="Rhea" id="RHEA:43084"/>
        <dbReference type="Rhea" id="RHEA-COMP:10331"/>
        <dbReference type="Rhea" id="RHEA-COMP:10332"/>
        <dbReference type="ChEBI" id="CHEBI:15378"/>
        <dbReference type="ChEBI" id="CHEBI:57856"/>
        <dbReference type="ChEBI" id="CHEBI:59789"/>
        <dbReference type="ChEBI" id="CHEBI:74495"/>
        <dbReference type="ChEBI" id="CHEBI:82748"/>
        <dbReference type="EC" id="2.1.1.207"/>
    </reaction>
</comment>
<dbReference type="InterPro" id="IPR016914">
    <property type="entry name" value="TrmL"/>
</dbReference>
<dbReference type="HAMAP" id="MF_01885">
    <property type="entry name" value="tRNA_methyltr_TrmL"/>
    <property type="match status" value="1"/>
</dbReference>
<dbReference type="GO" id="GO:0141102">
    <property type="term" value="F:tRNA (5-carboxymethylaminomethyluridine(34)-2'-O)-methyltransferase activity"/>
    <property type="evidence" value="ECO:0007669"/>
    <property type="project" value="RHEA"/>
</dbReference>
<sequence length="149" mass="16392">MRLALYEPDIPQNTGAILRLAACLGVAVDLIEPFGFPFDDRRMRRSGMDYLDRVEIRRHENWASFQAARTGRIVLLTTAGDHALPAFAFESSDTLLLGRESAGVPAAIHEAADIRLRIPMQPEMRSLNIALAAALALGEALRQINAWPG</sequence>
<evidence type="ECO:0000313" key="9">
    <source>
        <dbReference type="EMBL" id="QEX15646.1"/>
    </source>
</evidence>
<gene>
    <name evidence="6 9" type="primary">trmL</name>
    <name evidence="9" type="ORF">FRZ44_09330</name>
</gene>
<keyword evidence="3 6" id="KW-0808">Transferase</keyword>
<evidence type="ECO:0000256" key="6">
    <source>
        <dbReference type="HAMAP-Rule" id="MF_01885"/>
    </source>
</evidence>
<evidence type="ECO:0000313" key="10">
    <source>
        <dbReference type="Proteomes" id="UP000326202"/>
    </source>
</evidence>
<name>A0A5J6MLJ7_9PROT</name>
<dbReference type="PANTHER" id="PTHR42971">
    <property type="entry name" value="TRNA (CYTIDINE(34)-2'-O)-METHYLTRANSFERASE"/>
    <property type="match status" value="1"/>
</dbReference>
<evidence type="ECO:0000256" key="1">
    <source>
        <dbReference type="ARBA" id="ARBA00022490"/>
    </source>
</evidence>
<accession>A0A5J6MLJ7</accession>
<dbReference type="AlphaFoldDB" id="A0A5J6MLJ7"/>
<feature type="binding site" evidence="6 7">
    <location>
        <position position="126"/>
    </location>
    <ligand>
        <name>S-adenosyl-L-methionine</name>
        <dbReference type="ChEBI" id="CHEBI:59789"/>
    </ligand>
</feature>
<evidence type="ECO:0000256" key="3">
    <source>
        <dbReference type="ARBA" id="ARBA00022679"/>
    </source>
</evidence>
<keyword evidence="2 6" id="KW-0489">Methyltransferase</keyword>
<feature type="domain" description="tRNA/rRNA methyltransferase SpoU type" evidence="8">
    <location>
        <begin position="2"/>
        <end position="137"/>
    </location>
</feature>
<dbReference type="InterPro" id="IPR029026">
    <property type="entry name" value="tRNA_m1G_MTases_N"/>
</dbReference>
<keyword evidence="5 6" id="KW-0819">tRNA processing</keyword>
<dbReference type="CDD" id="cd18094">
    <property type="entry name" value="SpoU-like_TrmL"/>
    <property type="match status" value="1"/>
</dbReference>
<comment type="catalytic activity">
    <reaction evidence="6">
        <text>5-carboxymethylaminomethyluridine(34) in tRNA(Leu) + S-adenosyl-L-methionine = 5-carboxymethylaminomethyl-2'-O-methyluridine(34) in tRNA(Leu) + S-adenosyl-L-homocysteine + H(+)</text>
        <dbReference type="Rhea" id="RHEA:43088"/>
        <dbReference type="Rhea" id="RHEA-COMP:10333"/>
        <dbReference type="Rhea" id="RHEA-COMP:10334"/>
        <dbReference type="ChEBI" id="CHEBI:15378"/>
        <dbReference type="ChEBI" id="CHEBI:57856"/>
        <dbReference type="ChEBI" id="CHEBI:59789"/>
        <dbReference type="ChEBI" id="CHEBI:74508"/>
        <dbReference type="ChEBI" id="CHEBI:74511"/>
        <dbReference type="EC" id="2.1.1.207"/>
    </reaction>
</comment>
<organism evidence="9 10">
    <name type="scientific">Hypericibacter terrae</name>
    <dbReference type="NCBI Taxonomy" id="2602015"/>
    <lineage>
        <taxon>Bacteria</taxon>
        <taxon>Pseudomonadati</taxon>
        <taxon>Pseudomonadota</taxon>
        <taxon>Alphaproteobacteria</taxon>
        <taxon>Rhodospirillales</taxon>
        <taxon>Dongiaceae</taxon>
        <taxon>Hypericibacter</taxon>
    </lineage>
</organism>
<evidence type="ECO:0000256" key="7">
    <source>
        <dbReference type="PIRSR" id="PIRSR029256-1"/>
    </source>
</evidence>
<dbReference type="GO" id="GO:0003723">
    <property type="term" value="F:RNA binding"/>
    <property type="evidence" value="ECO:0007669"/>
    <property type="project" value="InterPro"/>
</dbReference>
<keyword evidence="10" id="KW-1185">Reference proteome</keyword>
<dbReference type="GO" id="GO:0002130">
    <property type="term" value="P:wobble position ribose methylation"/>
    <property type="evidence" value="ECO:0007669"/>
    <property type="project" value="TreeGrafter"/>
</dbReference>
<feature type="binding site" evidence="6 7">
    <location>
        <position position="118"/>
    </location>
    <ligand>
        <name>S-adenosyl-L-methionine</name>
        <dbReference type="ChEBI" id="CHEBI:59789"/>
    </ligand>
</feature>
<dbReference type="InterPro" id="IPR001537">
    <property type="entry name" value="SpoU_MeTrfase"/>
</dbReference>
<dbReference type="InterPro" id="IPR029028">
    <property type="entry name" value="Alpha/beta_knot_MTases"/>
</dbReference>
<proteinExistence type="inferred from homology"/>
<comment type="subunit">
    <text evidence="6">Homodimer.</text>
</comment>
<dbReference type="SUPFAM" id="SSF75217">
    <property type="entry name" value="alpha/beta knot"/>
    <property type="match status" value="1"/>
</dbReference>
<dbReference type="Proteomes" id="UP000326202">
    <property type="component" value="Chromosome"/>
</dbReference>
<dbReference type="GO" id="GO:0141098">
    <property type="term" value="F:tRNA (cytidine(34)-2'-O)-methyltransferase activity"/>
    <property type="evidence" value="ECO:0007669"/>
    <property type="project" value="RHEA"/>
</dbReference>
<dbReference type="GO" id="GO:0005737">
    <property type="term" value="C:cytoplasm"/>
    <property type="evidence" value="ECO:0007669"/>
    <property type="project" value="UniProtKB-SubCell"/>
</dbReference>
<comment type="similarity">
    <text evidence="6">Belongs to the class IV-like SAM-binding methyltransferase superfamily. RNA methyltransferase TrmH family. TrmL subfamily.</text>
</comment>